<dbReference type="CDD" id="cd00254">
    <property type="entry name" value="LT-like"/>
    <property type="match status" value="1"/>
</dbReference>
<dbReference type="InterPro" id="IPR008258">
    <property type="entry name" value="Transglycosylase_SLT_dom_1"/>
</dbReference>
<keyword evidence="3" id="KW-0378">Hydrolase</keyword>
<feature type="compositionally biased region" description="Low complexity" evidence="1">
    <location>
        <begin position="392"/>
        <end position="403"/>
    </location>
</feature>
<dbReference type="AlphaFoldDB" id="A0A0S4TW18"/>
<evidence type="ECO:0000259" key="2">
    <source>
        <dbReference type="Pfam" id="PF01464"/>
    </source>
</evidence>
<dbReference type="Gene3D" id="1.10.530.10">
    <property type="match status" value="1"/>
</dbReference>
<sequence length="440" mass="45402">MPADCNSAASLLKTVAIETYGAEQNKGAIGSAQRTEVSMNGWKTLHSSGIGLALQRRLVAPVGRRLARAGQYALPRRLRMELNAGSAVAPRHEWHPGIQLLFRGGHVALNSIGVVAVAAAVALSLNSEWRAMVAQRVLHFTPGMEVSLAANTPSPAVAANVERVAFAPAAASADTGAAQAAAPAAEVAQAGPAAAAGWDTLSHVPSVADLAAQIPNTQVVRDARDSATAGTPREQAAVAEYIARKYRVAATATGQLVKAAYQTGKEVGLDPLLILGVMAIESSFNPFAESGMGAQGLMQVMTKVHQDKYEVMGGVGAALNPYANIKVGALVLKDCIARAGSIEGGLKLYVGAVTQGDGGYGGKVLQERSRLRLVATGRKSPVTMASERESAKPAVVATPVAPASQTQAAKPVAKQPIAGQQEEASLVDDKAHSLERQGQA</sequence>
<proteinExistence type="predicted"/>
<evidence type="ECO:0000313" key="3">
    <source>
        <dbReference type="EMBL" id="CUV14216.1"/>
    </source>
</evidence>
<dbReference type="Pfam" id="PF01464">
    <property type="entry name" value="SLT"/>
    <property type="match status" value="1"/>
</dbReference>
<dbReference type="InterPro" id="IPR023346">
    <property type="entry name" value="Lysozyme-like_dom_sf"/>
</dbReference>
<gene>
    <name evidence="3" type="ORF">RUN39_v1_750001</name>
</gene>
<accession>A0A0S4TW18</accession>
<reference evidence="3" key="1">
    <citation type="submission" date="2015-10" db="EMBL/GenBank/DDBJ databases">
        <authorList>
            <person name="Gilbert D.G."/>
        </authorList>
    </citation>
    <scope>NUCLEOTIDE SEQUENCE</scope>
    <source>
        <strain evidence="3">Phyl III-seqv23</strain>
    </source>
</reference>
<dbReference type="GO" id="GO:0016798">
    <property type="term" value="F:hydrolase activity, acting on glycosyl bonds"/>
    <property type="evidence" value="ECO:0007669"/>
    <property type="project" value="UniProtKB-KW"/>
</dbReference>
<name>A0A0S4TW18_RALSL</name>
<feature type="compositionally biased region" description="Basic and acidic residues" evidence="1">
    <location>
        <begin position="427"/>
        <end position="440"/>
    </location>
</feature>
<dbReference type="EC" id="3.2.1.-" evidence="3"/>
<organism evidence="3">
    <name type="scientific">Ralstonia solanacearum</name>
    <name type="common">Pseudomonas solanacearum</name>
    <dbReference type="NCBI Taxonomy" id="305"/>
    <lineage>
        <taxon>Bacteria</taxon>
        <taxon>Pseudomonadati</taxon>
        <taxon>Pseudomonadota</taxon>
        <taxon>Betaproteobacteria</taxon>
        <taxon>Burkholderiales</taxon>
        <taxon>Burkholderiaceae</taxon>
        <taxon>Ralstonia</taxon>
        <taxon>Ralstonia solanacearum species complex</taxon>
    </lineage>
</organism>
<dbReference type="SUPFAM" id="SSF53955">
    <property type="entry name" value="Lysozyme-like"/>
    <property type="match status" value="1"/>
</dbReference>
<evidence type="ECO:0000256" key="1">
    <source>
        <dbReference type="SAM" id="MobiDB-lite"/>
    </source>
</evidence>
<dbReference type="EMBL" id="LN899819">
    <property type="protein sequence ID" value="CUV14216.1"/>
    <property type="molecule type" value="Genomic_DNA"/>
</dbReference>
<keyword evidence="3" id="KW-0326">Glycosidase</keyword>
<feature type="domain" description="Transglycosylase SLT" evidence="2">
    <location>
        <begin position="264"/>
        <end position="340"/>
    </location>
</feature>
<protein>
    <submittedName>
        <fullName evidence="3">Putative lytic transglycosylase</fullName>
        <ecNumber evidence="3">3.2.1.-</ecNumber>
    </submittedName>
</protein>
<feature type="region of interest" description="Disordered" evidence="1">
    <location>
        <begin position="379"/>
        <end position="440"/>
    </location>
</feature>